<protein>
    <submittedName>
        <fullName evidence="7">Nadph:adrenodoxin mitochondrial</fullName>
    </submittedName>
</protein>
<name>A0A8H7BBU2_9PLEO</name>
<keyword evidence="8" id="KW-1185">Reference proteome</keyword>
<organism evidence="7 8">
    <name type="scientific">Alternaria burnsii</name>
    <dbReference type="NCBI Taxonomy" id="1187904"/>
    <lineage>
        <taxon>Eukaryota</taxon>
        <taxon>Fungi</taxon>
        <taxon>Dikarya</taxon>
        <taxon>Ascomycota</taxon>
        <taxon>Pezizomycotina</taxon>
        <taxon>Dothideomycetes</taxon>
        <taxon>Pleosporomycetidae</taxon>
        <taxon>Pleosporales</taxon>
        <taxon>Pleosporineae</taxon>
        <taxon>Pleosporaceae</taxon>
        <taxon>Alternaria</taxon>
        <taxon>Alternaria sect. Alternaria</taxon>
    </lineage>
</organism>
<evidence type="ECO:0000256" key="1">
    <source>
        <dbReference type="ARBA" id="ARBA00001974"/>
    </source>
</evidence>
<evidence type="ECO:0000313" key="7">
    <source>
        <dbReference type="EMBL" id="KAF7679157.1"/>
    </source>
</evidence>
<dbReference type="EMBL" id="JAAABM010000003">
    <property type="protein sequence ID" value="KAF7679157.1"/>
    <property type="molecule type" value="Genomic_DNA"/>
</dbReference>
<reference evidence="7" key="1">
    <citation type="submission" date="2020-01" db="EMBL/GenBank/DDBJ databases">
        <authorList>
            <person name="Feng Z.H.Z."/>
        </authorList>
    </citation>
    <scope>NUCLEOTIDE SEQUENCE</scope>
    <source>
        <strain evidence="7">CBS107.38</strain>
    </source>
</reference>
<evidence type="ECO:0000256" key="2">
    <source>
        <dbReference type="ARBA" id="ARBA00022630"/>
    </source>
</evidence>
<dbReference type="PRINTS" id="PR00419">
    <property type="entry name" value="ADXRDTASE"/>
</dbReference>
<evidence type="ECO:0000256" key="3">
    <source>
        <dbReference type="ARBA" id="ARBA00022827"/>
    </source>
</evidence>
<reference evidence="7" key="2">
    <citation type="submission" date="2020-08" db="EMBL/GenBank/DDBJ databases">
        <title>Draft Genome Sequence of Cumin Blight Pathogen Alternaria burnsii.</title>
        <authorList>
            <person name="Feng Z."/>
        </authorList>
    </citation>
    <scope>NUCLEOTIDE SEQUENCE</scope>
    <source>
        <strain evidence="7">CBS107.38</strain>
    </source>
</reference>
<evidence type="ECO:0000256" key="5">
    <source>
        <dbReference type="ARBA" id="ARBA00023002"/>
    </source>
</evidence>
<sequence>MVSRRMRWSCVYMVWLESRGFKHRGLSHLENARAAIAAIKCKDLHNMHISLRLQKTPYVCASCTQRIASASAQIRRYHGTAGQWRGISTIRQGPSGTFPFNIASLSRQPLRNAFSTAATVRGRLRVAIIGSGPAGFYTAYRLMSKNQDAVVDMYEQLPVPYGLVRYGVAPDHPEVKNCQDTFEEVAQSPRFNYIGNVRVGHDIELAKMKPHYDAILFSYGASEDRQLGIPGEDLPGVYSARSFVGWYNALPQFASLKPNLQAGEQAVVIGQGNVALDVARILLSPVDCLRHTDISEQAIQTLSESRVRSVRVVGRRGPIQAAFTVKEARELMNIPSVAFDPVDRSLYPSEIKKLPRVQKRIAEVLLKGSKATKEETARSWALEFMQAPRSMHADAGQLASIAFTKQRFVPDADPFDQRARVTPTNEETSMEASLAFRSVGYKSTGLPGLSDIGVPFDDKLGIIPNDMHGRVITPSAGPGNLTAGHVHGLYCAGWVKRGPTGVIASTMQDAFSSADIIAQDWEANVPFLNDTSGDNRSTGLGWDGIKDIVTGVRPLAWSDWKKIDHAERARGKSKGKEREKFQSVEEMLKILDA</sequence>
<evidence type="ECO:0000259" key="6">
    <source>
        <dbReference type="Pfam" id="PF07992"/>
    </source>
</evidence>
<keyword evidence="4" id="KW-0521">NADP</keyword>
<dbReference type="Proteomes" id="UP000596902">
    <property type="component" value="Unassembled WGS sequence"/>
</dbReference>
<dbReference type="GeneID" id="62201130"/>
<dbReference type="Gene3D" id="3.40.50.720">
    <property type="entry name" value="NAD(P)-binding Rossmann-like Domain"/>
    <property type="match status" value="1"/>
</dbReference>
<dbReference type="PANTHER" id="PTHR48467:SF1">
    <property type="entry name" value="GLUTAMATE SYNTHASE 1 [NADH], CHLOROPLASTIC-LIKE"/>
    <property type="match status" value="1"/>
</dbReference>
<dbReference type="InterPro" id="IPR055275">
    <property type="entry name" value="Ferredox_Rdtase"/>
</dbReference>
<dbReference type="InterPro" id="IPR036188">
    <property type="entry name" value="FAD/NAD-bd_sf"/>
</dbReference>
<dbReference type="InterPro" id="IPR023753">
    <property type="entry name" value="FAD/NAD-binding_dom"/>
</dbReference>
<evidence type="ECO:0000256" key="4">
    <source>
        <dbReference type="ARBA" id="ARBA00022857"/>
    </source>
</evidence>
<dbReference type="AlphaFoldDB" id="A0A8H7BBU2"/>
<dbReference type="RefSeq" id="XP_038789230.1">
    <property type="nucleotide sequence ID" value="XM_038927952.1"/>
</dbReference>
<dbReference type="PANTHER" id="PTHR48467">
    <property type="entry name" value="GLUTAMATE SYNTHASE 1 [NADH], CHLOROPLASTIC-LIKE"/>
    <property type="match status" value="1"/>
</dbReference>
<comment type="cofactor">
    <cofactor evidence="1">
        <name>FAD</name>
        <dbReference type="ChEBI" id="CHEBI:57692"/>
    </cofactor>
</comment>
<dbReference type="Gene3D" id="3.50.50.60">
    <property type="entry name" value="FAD/NAD(P)-binding domain"/>
    <property type="match status" value="1"/>
</dbReference>
<comment type="caution">
    <text evidence="7">The sequence shown here is derived from an EMBL/GenBank/DDBJ whole genome shotgun (WGS) entry which is preliminary data.</text>
</comment>
<dbReference type="GO" id="GO:0016491">
    <property type="term" value="F:oxidoreductase activity"/>
    <property type="evidence" value="ECO:0007669"/>
    <property type="project" value="UniProtKB-KW"/>
</dbReference>
<keyword evidence="3" id="KW-0274">FAD</keyword>
<gene>
    <name evidence="7" type="ORF">GT037_002905</name>
</gene>
<keyword evidence="5" id="KW-0560">Oxidoreductase</keyword>
<dbReference type="Pfam" id="PF07992">
    <property type="entry name" value="Pyr_redox_2"/>
    <property type="match status" value="1"/>
</dbReference>
<proteinExistence type="predicted"/>
<evidence type="ECO:0000313" key="8">
    <source>
        <dbReference type="Proteomes" id="UP000596902"/>
    </source>
</evidence>
<dbReference type="SUPFAM" id="SSF51971">
    <property type="entry name" value="Nucleotide-binding domain"/>
    <property type="match status" value="1"/>
</dbReference>
<accession>A0A8H7BBU2</accession>
<feature type="domain" description="FAD/NAD(P)-binding" evidence="6">
    <location>
        <begin position="125"/>
        <end position="282"/>
    </location>
</feature>
<keyword evidence="2" id="KW-0285">Flavoprotein</keyword>